<dbReference type="EMBL" id="CAXLJM020000027">
    <property type="protein sequence ID" value="CAL8095041.1"/>
    <property type="molecule type" value="Genomic_DNA"/>
</dbReference>
<dbReference type="InterPro" id="IPR035992">
    <property type="entry name" value="Ricin_B-like_lectins"/>
</dbReference>
<gene>
    <name evidence="2" type="ORF">ODALV1_LOCUS8956</name>
</gene>
<proteinExistence type="predicted"/>
<keyword evidence="1" id="KW-0732">Signal</keyword>
<sequence length="205" mass="23933">MRFSSKNLVFASALCAVSFLQLISNVQCLKVMELMAPYKVRNGANGRYLTASQQGILGLKTGSVSTQPYFGRKEQQWTLTWDPSADDNHDGYRLESRMEYLNQVTTFYPDGSTIAMPNIWEVIELKNGARMFRNKRTRRCLQVLKSRPDVVERTCSTQNRFQHWLLELLDLDKKIGQRRRSPFRYSLPSNEYLIESDEYVTYDDY</sequence>
<feature type="chain" id="PRO_5046414733" evidence="1">
    <location>
        <begin position="29"/>
        <end position="205"/>
    </location>
</feature>
<feature type="signal peptide" evidence="1">
    <location>
        <begin position="1"/>
        <end position="28"/>
    </location>
</feature>
<name>A0ABP1QCR2_9HEXA</name>
<keyword evidence="3" id="KW-1185">Reference proteome</keyword>
<dbReference type="SUPFAM" id="SSF50370">
    <property type="entry name" value="Ricin B-like lectins"/>
    <property type="match status" value="1"/>
</dbReference>
<organism evidence="2 3">
    <name type="scientific">Orchesella dallaii</name>
    <dbReference type="NCBI Taxonomy" id="48710"/>
    <lineage>
        <taxon>Eukaryota</taxon>
        <taxon>Metazoa</taxon>
        <taxon>Ecdysozoa</taxon>
        <taxon>Arthropoda</taxon>
        <taxon>Hexapoda</taxon>
        <taxon>Collembola</taxon>
        <taxon>Entomobryomorpha</taxon>
        <taxon>Entomobryoidea</taxon>
        <taxon>Orchesellidae</taxon>
        <taxon>Orchesellinae</taxon>
        <taxon>Orchesella</taxon>
    </lineage>
</organism>
<evidence type="ECO:0000313" key="2">
    <source>
        <dbReference type="EMBL" id="CAL8095041.1"/>
    </source>
</evidence>
<dbReference type="Proteomes" id="UP001642540">
    <property type="component" value="Unassembled WGS sequence"/>
</dbReference>
<accession>A0ABP1QCR2</accession>
<evidence type="ECO:0000256" key="1">
    <source>
        <dbReference type="SAM" id="SignalP"/>
    </source>
</evidence>
<protein>
    <submittedName>
        <fullName evidence="2">Uncharacterized protein</fullName>
    </submittedName>
</protein>
<comment type="caution">
    <text evidence="2">The sequence shown here is derived from an EMBL/GenBank/DDBJ whole genome shotgun (WGS) entry which is preliminary data.</text>
</comment>
<reference evidence="2 3" key="1">
    <citation type="submission" date="2024-08" db="EMBL/GenBank/DDBJ databases">
        <authorList>
            <person name="Cucini C."/>
            <person name="Frati F."/>
        </authorList>
    </citation>
    <scope>NUCLEOTIDE SEQUENCE [LARGE SCALE GENOMIC DNA]</scope>
</reference>
<evidence type="ECO:0000313" key="3">
    <source>
        <dbReference type="Proteomes" id="UP001642540"/>
    </source>
</evidence>
<dbReference type="Gene3D" id="2.80.10.50">
    <property type="match status" value="1"/>
</dbReference>